<evidence type="ECO:0000313" key="1">
    <source>
        <dbReference type="EMBL" id="VYU56675.1"/>
    </source>
</evidence>
<sequence>MRKLTYLPILEPSVDGYDVFYPDLPVVLVLAKILKKPTKWQKKC</sequence>
<organism evidence="1">
    <name type="scientific">Eubacterium limosum</name>
    <dbReference type="NCBI Taxonomy" id="1736"/>
    <lineage>
        <taxon>Bacteria</taxon>
        <taxon>Bacillati</taxon>
        <taxon>Bacillota</taxon>
        <taxon>Clostridia</taxon>
        <taxon>Eubacteriales</taxon>
        <taxon>Eubacteriaceae</taxon>
        <taxon>Eubacterium</taxon>
    </lineage>
</organism>
<dbReference type="AlphaFoldDB" id="A0A6N3FX74"/>
<accession>A0A6N3FX74</accession>
<name>A0A6N3FX74_EUBLI</name>
<dbReference type="EMBL" id="CACRTR010000016">
    <property type="protein sequence ID" value="VYU56675.1"/>
    <property type="molecule type" value="Genomic_DNA"/>
</dbReference>
<reference evidence="1" key="1">
    <citation type="submission" date="2019-11" db="EMBL/GenBank/DDBJ databases">
        <authorList>
            <person name="Feng L."/>
        </authorList>
    </citation>
    <scope>NUCLEOTIDE SEQUENCE</scope>
    <source>
        <strain evidence="1">ElimosumLFYP34</strain>
    </source>
</reference>
<gene>
    <name evidence="1" type="ORF">ELLFYP34_03590</name>
</gene>
<proteinExistence type="predicted"/>
<protein>
    <submittedName>
        <fullName evidence="1">Uncharacterized protein</fullName>
    </submittedName>
</protein>